<sequence length="31" mass="3285">MKITVVGCYGAYPEINGATSGYLIDSKDCQS</sequence>
<dbReference type="Proteomes" id="UP000276437">
    <property type="component" value="Chromosome"/>
</dbReference>
<dbReference type="EMBL" id="AP018449">
    <property type="protein sequence ID" value="BBB90500.1"/>
    <property type="molecule type" value="Genomic_DNA"/>
</dbReference>
<evidence type="ECO:0000313" key="2">
    <source>
        <dbReference type="Proteomes" id="UP000276437"/>
    </source>
</evidence>
<name>A0A348AHF2_9FIRM</name>
<keyword evidence="2" id="KW-1185">Reference proteome</keyword>
<dbReference type="AlphaFoldDB" id="A0A348AHF2"/>
<reference evidence="1 2" key="1">
    <citation type="journal article" date="2018" name="Int. J. Syst. Evol. Microbiol.">
        <title>Methylomusa anaerophila gen. nov., sp. nov., an anaerobic methanol-utilizing bacterium isolated from a microbial fuel cell.</title>
        <authorList>
            <person name="Amano N."/>
            <person name="Yamamuro A."/>
            <person name="Miyahara M."/>
            <person name="Kouzuma A."/>
            <person name="Abe T."/>
            <person name="Watanabe K."/>
        </authorList>
    </citation>
    <scope>NUCLEOTIDE SEQUENCE [LARGE SCALE GENOMIC DNA]</scope>
    <source>
        <strain evidence="1 2">MMFC1</strain>
    </source>
</reference>
<proteinExistence type="predicted"/>
<organism evidence="1 2">
    <name type="scientific">Methylomusa anaerophila</name>
    <dbReference type="NCBI Taxonomy" id="1930071"/>
    <lineage>
        <taxon>Bacteria</taxon>
        <taxon>Bacillati</taxon>
        <taxon>Bacillota</taxon>
        <taxon>Negativicutes</taxon>
        <taxon>Selenomonadales</taxon>
        <taxon>Sporomusaceae</taxon>
        <taxon>Methylomusa</taxon>
    </lineage>
</organism>
<gene>
    <name evidence="1" type="ORF">MAMMFC1_01151</name>
</gene>
<protein>
    <submittedName>
        <fullName evidence="1">Uncharacterized protein</fullName>
    </submittedName>
</protein>
<accession>A0A348AHF2</accession>
<evidence type="ECO:0000313" key="1">
    <source>
        <dbReference type="EMBL" id="BBB90500.1"/>
    </source>
</evidence>
<dbReference type="KEGG" id="mana:MAMMFC1_01151"/>